<dbReference type="Proteomes" id="UP000252893">
    <property type="component" value="Unassembled WGS sequence"/>
</dbReference>
<keyword evidence="3" id="KW-1185">Reference proteome</keyword>
<evidence type="ECO:0000313" key="2">
    <source>
        <dbReference type="EMBL" id="RBO92216.1"/>
    </source>
</evidence>
<keyword evidence="1" id="KW-1133">Transmembrane helix</keyword>
<feature type="transmembrane region" description="Helical" evidence="1">
    <location>
        <begin position="343"/>
        <end position="361"/>
    </location>
</feature>
<dbReference type="GO" id="GO:0015558">
    <property type="term" value="F:secondary active p-aminobenzoyl-glutamate transmembrane transporter activity"/>
    <property type="evidence" value="ECO:0007669"/>
    <property type="project" value="InterPro"/>
</dbReference>
<gene>
    <name evidence="2" type="ORF">DFR47_107115</name>
</gene>
<feature type="transmembrane region" description="Helical" evidence="1">
    <location>
        <begin position="470"/>
        <end position="495"/>
    </location>
</feature>
<comment type="caution">
    <text evidence="2">The sequence shown here is derived from an EMBL/GenBank/DDBJ whole genome shotgun (WGS) entry which is preliminary data.</text>
</comment>
<dbReference type="AlphaFoldDB" id="A0A366DQ51"/>
<evidence type="ECO:0000256" key="1">
    <source>
        <dbReference type="SAM" id="Phobius"/>
    </source>
</evidence>
<protein>
    <submittedName>
        <fullName evidence="2">Aminobenzoyl-glutamate transport protein</fullName>
    </submittedName>
</protein>
<name>A0A366DQ51_9HYPH</name>
<proteinExistence type="predicted"/>
<keyword evidence="1" id="KW-0472">Membrane</keyword>
<feature type="transmembrane region" description="Helical" evidence="1">
    <location>
        <begin position="303"/>
        <end position="322"/>
    </location>
</feature>
<dbReference type="RefSeq" id="WP_113945533.1">
    <property type="nucleotide sequence ID" value="NZ_JBHEEG010000009.1"/>
</dbReference>
<feature type="transmembrane region" description="Helical" evidence="1">
    <location>
        <begin position="123"/>
        <end position="154"/>
    </location>
</feature>
<feature type="transmembrane region" description="Helical" evidence="1">
    <location>
        <begin position="409"/>
        <end position="429"/>
    </location>
</feature>
<organism evidence="2 3">
    <name type="scientific">Pseudochrobactrum asaccharolyticum</name>
    <dbReference type="NCBI Taxonomy" id="354351"/>
    <lineage>
        <taxon>Bacteria</taxon>
        <taxon>Pseudomonadati</taxon>
        <taxon>Pseudomonadota</taxon>
        <taxon>Alphaproteobacteria</taxon>
        <taxon>Hyphomicrobiales</taxon>
        <taxon>Brucellaceae</taxon>
        <taxon>Pseudochrobactrum</taxon>
    </lineage>
</organism>
<feature type="transmembrane region" description="Helical" evidence="1">
    <location>
        <begin position="211"/>
        <end position="233"/>
    </location>
</feature>
<dbReference type="EMBL" id="QNRH01000007">
    <property type="protein sequence ID" value="RBO92216.1"/>
    <property type="molecule type" value="Genomic_DNA"/>
</dbReference>
<feature type="transmembrane region" description="Helical" evidence="1">
    <location>
        <begin position="87"/>
        <end position="111"/>
    </location>
</feature>
<accession>A0A366DQ51</accession>
<sequence>MTDAVMKKGSGFLAAVERIGNKMPHPIALFLGIILIVLCLSLLLSLAGVSAVHPQTQETLYVKNLLNVRELIEWGSNLSKNLQNFPVLASVLILAAATGLCEQTGFFASAIKSSLKNATGSGVVFVIALVGACGNIAGDVAFLIVPTIAASVFLGTGRHPLVGLFLGYAAVGGGYGTNFIPGGWDVILTPITIQSAKLLDPAFDMNLVSGYYMMAVGTVLIALTATFVTVKFIEPKFGKYEGSYAATEENEGALTEVQQRALRKALLGVGLFLAAIIIAAIPSNSFLRSDTGSLTINAPLMKLLYAFLVIAFLLAGIIYGAATGKIRNIKELADMLTKSISNVAPFVVIAIIVSQFLYLFAQSNLGTVIAINGGHLLSELSVPVVVVLIMFFIFEGIADMFIVSGSARYLIFGPVFVPMLMHLGVHPAFTQMIHRTGGSMANHLTPLNSFFPVLIGLAQKYDKNIGIGTIFSTMIPYTIAYSIVYIAMIIVWYVFALPLGFDTPSHIVLQ</sequence>
<feature type="transmembrane region" description="Helical" evidence="1">
    <location>
        <begin position="27"/>
        <end position="52"/>
    </location>
</feature>
<feature type="transmembrane region" description="Helical" evidence="1">
    <location>
        <begin position="441"/>
        <end position="458"/>
    </location>
</feature>
<evidence type="ECO:0000313" key="3">
    <source>
        <dbReference type="Proteomes" id="UP000252893"/>
    </source>
</evidence>
<keyword evidence="1" id="KW-0812">Transmembrane</keyword>
<dbReference type="OrthoDB" id="3314392at2"/>
<dbReference type="InterPro" id="IPR004697">
    <property type="entry name" value="AbgT"/>
</dbReference>
<dbReference type="PANTHER" id="PTHR30282:SF0">
    <property type="entry name" value="P-AMINOBENZOYL-GLUTAMATE TRANSPORT PROTEIN"/>
    <property type="match status" value="1"/>
</dbReference>
<dbReference type="PANTHER" id="PTHR30282">
    <property type="entry name" value="P-AMINOBENZOYL GLUTAMATE TRANSPORTER"/>
    <property type="match status" value="1"/>
</dbReference>
<feature type="transmembrane region" description="Helical" evidence="1">
    <location>
        <begin position="381"/>
        <end position="402"/>
    </location>
</feature>
<reference evidence="2 3" key="1">
    <citation type="submission" date="2018-06" db="EMBL/GenBank/DDBJ databases">
        <title>Genomic Encyclopedia of Type Strains, Phase IV (KMG-IV): sequencing the most valuable type-strain genomes for metagenomic binning, comparative biology and taxonomic classification.</title>
        <authorList>
            <person name="Goeker M."/>
        </authorList>
    </citation>
    <scope>NUCLEOTIDE SEQUENCE [LARGE SCALE GENOMIC DNA]</scope>
    <source>
        <strain evidence="2 3">DSM 25619</strain>
    </source>
</reference>
<feature type="transmembrane region" description="Helical" evidence="1">
    <location>
        <begin position="265"/>
        <end position="283"/>
    </location>
</feature>
<dbReference type="GO" id="GO:1902604">
    <property type="term" value="P:p-aminobenzoyl-glutamate transmembrane transport"/>
    <property type="evidence" value="ECO:0007669"/>
    <property type="project" value="InterPro"/>
</dbReference>
<dbReference type="Pfam" id="PF03806">
    <property type="entry name" value="ABG_transport"/>
    <property type="match status" value="1"/>
</dbReference>